<reference evidence="2" key="1">
    <citation type="submission" date="2020-02" db="EMBL/GenBank/DDBJ databases">
        <authorList>
            <person name="Meier V. D."/>
        </authorList>
    </citation>
    <scope>NUCLEOTIDE SEQUENCE</scope>
    <source>
        <strain evidence="2">AVDCRST_MAG42</strain>
    </source>
</reference>
<sequence length="113" mass="11507">MKPTQHPPFSAATSCIVAVAAALSLTSCDVKQTQEAKAPTVEVSPGQLPKYDVDAAKVTVDSQKKEVTVPKVTTEQKTISVPDVNITMPGQSPAPAGSPATAPAESPATAPTP</sequence>
<feature type="compositionally biased region" description="Low complexity" evidence="1">
    <location>
        <begin position="93"/>
        <end position="113"/>
    </location>
</feature>
<dbReference type="PROSITE" id="PS51257">
    <property type="entry name" value="PROKAR_LIPOPROTEIN"/>
    <property type="match status" value="1"/>
</dbReference>
<gene>
    <name evidence="2" type="ORF">AVDCRST_MAG42-2544</name>
</gene>
<dbReference type="EMBL" id="CADCTA010000089">
    <property type="protein sequence ID" value="CAA9257404.1"/>
    <property type="molecule type" value="Genomic_DNA"/>
</dbReference>
<feature type="region of interest" description="Disordered" evidence="1">
    <location>
        <begin position="82"/>
        <end position="113"/>
    </location>
</feature>
<protein>
    <submittedName>
        <fullName evidence="2">Uncharacterized protein</fullName>
    </submittedName>
</protein>
<organism evidence="2">
    <name type="scientific">uncultured Chthoniobacterales bacterium</name>
    <dbReference type="NCBI Taxonomy" id="1836801"/>
    <lineage>
        <taxon>Bacteria</taxon>
        <taxon>Pseudomonadati</taxon>
        <taxon>Verrucomicrobiota</taxon>
        <taxon>Spartobacteria</taxon>
        <taxon>Chthoniobacterales</taxon>
        <taxon>environmental samples</taxon>
    </lineage>
</organism>
<evidence type="ECO:0000313" key="2">
    <source>
        <dbReference type="EMBL" id="CAA9257404.1"/>
    </source>
</evidence>
<evidence type="ECO:0000256" key="1">
    <source>
        <dbReference type="SAM" id="MobiDB-lite"/>
    </source>
</evidence>
<proteinExistence type="predicted"/>
<name>A0A6J4IQT5_9BACT</name>
<accession>A0A6J4IQT5</accession>
<dbReference type="AlphaFoldDB" id="A0A6J4IQT5"/>